<feature type="region of interest" description="Disordered" evidence="1">
    <location>
        <begin position="1"/>
        <end position="55"/>
    </location>
</feature>
<protein>
    <submittedName>
        <fullName evidence="2">Uncharacterized protein</fullName>
    </submittedName>
</protein>
<proteinExistence type="predicted"/>
<keyword evidence="3" id="KW-1185">Reference proteome</keyword>
<feature type="compositionally biased region" description="Basic and acidic residues" evidence="1">
    <location>
        <begin position="36"/>
        <end position="55"/>
    </location>
</feature>
<dbReference type="CDD" id="cd21075">
    <property type="entry name" value="DBD_XPA-like"/>
    <property type="match status" value="1"/>
</dbReference>
<name>A0A166FGY1_9AGAM</name>
<evidence type="ECO:0000313" key="3">
    <source>
        <dbReference type="Proteomes" id="UP000076798"/>
    </source>
</evidence>
<dbReference type="AlphaFoldDB" id="A0A166FGY1"/>
<organism evidence="2 3">
    <name type="scientific">Sistotremastrum suecicum HHB10207 ss-3</name>
    <dbReference type="NCBI Taxonomy" id="1314776"/>
    <lineage>
        <taxon>Eukaryota</taxon>
        <taxon>Fungi</taxon>
        <taxon>Dikarya</taxon>
        <taxon>Basidiomycota</taxon>
        <taxon>Agaricomycotina</taxon>
        <taxon>Agaricomycetes</taxon>
        <taxon>Sistotremastrales</taxon>
        <taxon>Sistotremastraceae</taxon>
        <taxon>Sistotremastrum</taxon>
    </lineage>
</organism>
<evidence type="ECO:0000313" key="2">
    <source>
        <dbReference type="EMBL" id="KZT40631.1"/>
    </source>
</evidence>
<dbReference type="EMBL" id="KV428030">
    <property type="protein sequence ID" value="KZT40631.1"/>
    <property type="molecule type" value="Genomic_DNA"/>
</dbReference>
<evidence type="ECO:0000256" key="1">
    <source>
        <dbReference type="SAM" id="MobiDB-lite"/>
    </source>
</evidence>
<reference evidence="2 3" key="1">
    <citation type="journal article" date="2016" name="Mol. Biol. Evol.">
        <title>Comparative Genomics of Early-Diverging Mushroom-Forming Fungi Provides Insights into the Origins of Lignocellulose Decay Capabilities.</title>
        <authorList>
            <person name="Nagy L.G."/>
            <person name="Riley R."/>
            <person name="Tritt A."/>
            <person name="Adam C."/>
            <person name="Daum C."/>
            <person name="Floudas D."/>
            <person name="Sun H."/>
            <person name="Yadav J.S."/>
            <person name="Pangilinan J."/>
            <person name="Larsson K.H."/>
            <person name="Matsuura K."/>
            <person name="Barry K."/>
            <person name="Labutti K."/>
            <person name="Kuo R."/>
            <person name="Ohm R.A."/>
            <person name="Bhattacharya S.S."/>
            <person name="Shirouzu T."/>
            <person name="Yoshinaga Y."/>
            <person name="Martin F.M."/>
            <person name="Grigoriev I.V."/>
            <person name="Hibbett D.S."/>
        </authorList>
    </citation>
    <scope>NUCLEOTIDE SEQUENCE [LARGE SCALE GENOMIC DNA]</scope>
    <source>
        <strain evidence="2 3">HHB10207 ss-3</strain>
    </source>
</reference>
<dbReference type="OrthoDB" id="3058642at2759"/>
<dbReference type="Proteomes" id="UP000076798">
    <property type="component" value="Unassembled WGS sequence"/>
</dbReference>
<dbReference type="Gene3D" id="3.90.530.10">
    <property type="entry name" value="XPA C-terminal domain"/>
    <property type="match status" value="1"/>
</dbReference>
<feature type="compositionally biased region" description="Low complexity" evidence="1">
    <location>
        <begin position="25"/>
        <end position="34"/>
    </location>
</feature>
<dbReference type="InterPro" id="IPR037129">
    <property type="entry name" value="XPA_sf"/>
</dbReference>
<accession>A0A166FGY1</accession>
<sequence>MVLATADKTERKRSSSSSPRKKATPKSSPAKTPAIPREEDESKWRKSRLDPGREIGKTDAKDCYYITENELPECVGTRPVNISSRVVTKYLYREIEVERAAWRKHGGPEAFEALLDSKHTKELARPTKKGFKAPEQYWTKYGMSQASNIPPTRPPGFPEWLWTACNNHLDRRIAELEPPECYMLEDMRGDLLRGARAFIQQERYPTRPPRLSDSPSVSNLRAVLRQAPTLIGKTDKEKKAQFFSFPGITHEGEDWIEYYWKKEYLTELFDALIGVLEEQPEEGWKAVRWEVYDRFQECGLGGIHFQESASGKITWSDDASFWLKGYMDASSNRFLDTYLGRRRQHDVVESGRRYNDLLPHHDLTFYL</sequence>
<gene>
    <name evidence="2" type="ORF">SISSUDRAFT_1043961</name>
</gene>